<sequence length="86" mass="9937">MLRALNGPNAMQLELTGELRKKHPNFPVSLIKPYSPSDKELFPLRNQPPLDIPPLEEGEEKKIVKVLKESRKGDKKERESLLRYTD</sequence>
<dbReference type="Proteomes" id="UP000765509">
    <property type="component" value="Unassembled WGS sequence"/>
</dbReference>
<proteinExistence type="predicted"/>
<feature type="region of interest" description="Disordered" evidence="1">
    <location>
        <begin position="35"/>
        <end position="58"/>
    </location>
</feature>
<evidence type="ECO:0000256" key="1">
    <source>
        <dbReference type="SAM" id="MobiDB-lite"/>
    </source>
</evidence>
<organism evidence="2 3">
    <name type="scientific">Austropuccinia psidii MF-1</name>
    <dbReference type="NCBI Taxonomy" id="1389203"/>
    <lineage>
        <taxon>Eukaryota</taxon>
        <taxon>Fungi</taxon>
        <taxon>Dikarya</taxon>
        <taxon>Basidiomycota</taxon>
        <taxon>Pucciniomycotina</taxon>
        <taxon>Pucciniomycetes</taxon>
        <taxon>Pucciniales</taxon>
        <taxon>Sphaerophragmiaceae</taxon>
        <taxon>Austropuccinia</taxon>
    </lineage>
</organism>
<keyword evidence="3" id="KW-1185">Reference proteome</keyword>
<dbReference type="AlphaFoldDB" id="A0A9Q3FLU0"/>
<evidence type="ECO:0000313" key="3">
    <source>
        <dbReference type="Proteomes" id="UP000765509"/>
    </source>
</evidence>
<dbReference type="EMBL" id="AVOT02045488">
    <property type="protein sequence ID" value="MBW0540832.1"/>
    <property type="molecule type" value="Genomic_DNA"/>
</dbReference>
<gene>
    <name evidence="2" type="ORF">O181_080547</name>
</gene>
<reference evidence="2" key="1">
    <citation type="submission" date="2021-03" db="EMBL/GenBank/DDBJ databases">
        <title>Draft genome sequence of rust myrtle Austropuccinia psidii MF-1, a brazilian biotype.</title>
        <authorList>
            <person name="Quecine M.C."/>
            <person name="Pachon D.M.R."/>
            <person name="Bonatelli M.L."/>
            <person name="Correr F.H."/>
            <person name="Franceschini L.M."/>
            <person name="Leite T.F."/>
            <person name="Margarido G.R.A."/>
            <person name="Almeida C.A."/>
            <person name="Ferrarezi J.A."/>
            <person name="Labate C.A."/>
        </authorList>
    </citation>
    <scope>NUCLEOTIDE SEQUENCE</scope>
    <source>
        <strain evidence="2">MF-1</strain>
    </source>
</reference>
<accession>A0A9Q3FLU0</accession>
<protein>
    <submittedName>
        <fullName evidence="2">Uncharacterized protein</fullName>
    </submittedName>
</protein>
<dbReference type="OrthoDB" id="3158924at2759"/>
<evidence type="ECO:0000313" key="2">
    <source>
        <dbReference type="EMBL" id="MBW0540832.1"/>
    </source>
</evidence>
<name>A0A9Q3FLU0_9BASI</name>
<comment type="caution">
    <text evidence="2">The sequence shown here is derived from an EMBL/GenBank/DDBJ whole genome shotgun (WGS) entry which is preliminary data.</text>
</comment>